<keyword evidence="2" id="KW-0808">Transferase</keyword>
<gene>
    <name evidence="2" type="ORF">CTI12_AA176000</name>
</gene>
<evidence type="ECO:0000313" key="3">
    <source>
        <dbReference type="Proteomes" id="UP000245207"/>
    </source>
</evidence>
<keyword evidence="2" id="KW-0548">Nucleotidyltransferase</keyword>
<dbReference type="GO" id="GO:0003964">
    <property type="term" value="F:RNA-directed DNA polymerase activity"/>
    <property type="evidence" value="ECO:0007669"/>
    <property type="project" value="UniProtKB-KW"/>
</dbReference>
<protein>
    <submittedName>
        <fullName evidence="2">RNA-directed DNA polymerase, eukaryota</fullName>
    </submittedName>
</protein>
<evidence type="ECO:0000313" key="2">
    <source>
        <dbReference type="EMBL" id="PWA82705.1"/>
    </source>
</evidence>
<evidence type="ECO:0000256" key="1">
    <source>
        <dbReference type="SAM" id="MobiDB-lite"/>
    </source>
</evidence>
<keyword evidence="3" id="KW-1185">Reference proteome</keyword>
<name>A0A2U1PAC4_ARTAN</name>
<proteinExistence type="predicted"/>
<sequence length="191" mass="21571">MAWISWQKICSSLDRGGLGVGSFHASNLAMLGKWWWRYLTDPNSLWKRIITSIHGPDGVQLSELLNILQNFLPSDAPDTWEYLLQPSKMFSVSSLRKCFEANTLCQQSNQLVDQGVVDCLLSVFVDHSVVDLFDIFFEVSSEAHGPFPVLSIYSIKPPPRDLYGKTFGKSSKEAEGMKLPKNTTWAGRKRQ</sequence>
<keyword evidence="2" id="KW-0695">RNA-directed DNA polymerase</keyword>
<feature type="region of interest" description="Disordered" evidence="1">
    <location>
        <begin position="166"/>
        <end position="191"/>
    </location>
</feature>
<dbReference type="Proteomes" id="UP000245207">
    <property type="component" value="Unassembled WGS sequence"/>
</dbReference>
<accession>A0A2U1PAC4</accession>
<reference evidence="2 3" key="1">
    <citation type="journal article" date="2018" name="Mol. Plant">
        <title>The genome of Artemisia annua provides insight into the evolution of Asteraceae family and artemisinin biosynthesis.</title>
        <authorList>
            <person name="Shen Q."/>
            <person name="Zhang L."/>
            <person name="Liao Z."/>
            <person name="Wang S."/>
            <person name="Yan T."/>
            <person name="Shi P."/>
            <person name="Liu M."/>
            <person name="Fu X."/>
            <person name="Pan Q."/>
            <person name="Wang Y."/>
            <person name="Lv Z."/>
            <person name="Lu X."/>
            <person name="Zhang F."/>
            <person name="Jiang W."/>
            <person name="Ma Y."/>
            <person name="Chen M."/>
            <person name="Hao X."/>
            <person name="Li L."/>
            <person name="Tang Y."/>
            <person name="Lv G."/>
            <person name="Zhou Y."/>
            <person name="Sun X."/>
            <person name="Brodelius P.E."/>
            <person name="Rose J.K.C."/>
            <person name="Tang K."/>
        </authorList>
    </citation>
    <scope>NUCLEOTIDE SEQUENCE [LARGE SCALE GENOMIC DNA]</scope>
    <source>
        <strain evidence="3">cv. Huhao1</strain>
        <tissue evidence="2">Leaf</tissue>
    </source>
</reference>
<dbReference type="AlphaFoldDB" id="A0A2U1PAC4"/>
<organism evidence="2 3">
    <name type="scientific">Artemisia annua</name>
    <name type="common">Sweet wormwood</name>
    <dbReference type="NCBI Taxonomy" id="35608"/>
    <lineage>
        <taxon>Eukaryota</taxon>
        <taxon>Viridiplantae</taxon>
        <taxon>Streptophyta</taxon>
        <taxon>Embryophyta</taxon>
        <taxon>Tracheophyta</taxon>
        <taxon>Spermatophyta</taxon>
        <taxon>Magnoliopsida</taxon>
        <taxon>eudicotyledons</taxon>
        <taxon>Gunneridae</taxon>
        <taxon>Pentapetalae</taxon>
        <taxon>asterids</taxon>
        <taxon>campanulids</taxon>
        <taxon>Asterales</taxon>
        <taxon>Asteraceae</taxon>
        <taxon>Asteroideae</taxon>
        <taxon>Anthemideae</taxon>
        <taxon>Artemisiinae</taxon>
        <taxon>Artemisia</taxon>
    </lineage>
</organism>
<dbReference type="OrthoDB" id="1740865at2759"/>
<dbReference type="EMBL" id="PKPP01001440">
    <property type="protein sequence ID" value="PWA82705.1"/>
    <property type="molecule type" value="Genomic_DNA"/>
</dbReference>
<comment type="caution">
    <text evidence="2">The sequence shown here is derived from an EMBL/GenBank/DDBJ whole genome shotgun (WGS) entry which is preliminary data.</text>
</comment>